<dbReference type="SUPFAM" id="SSF52266">
    <property type="entry name" value="SGNH hydrolase"/>
    <property type="match status" value="1"/>
</dbReference>
<dbReference type="GO" id="GO:0006644">
    <property type="term" value="P:phospholipid metabolic process"/>
    <property type="evidence" value="ECO:0007669"/>
    <property type="project" value="TreeGrafter"/>
</dbReference>
<name>A0A9P6RCE9_9FUNG</name>
<dbReference type="Pfam" id="PF00657">
    <property type="entry name" value="Lipase_GDSL"/>
    <property type="match status" value="1"/>
</dbReference>
<evidence type="ECO:0000313" key="3">
    <source>
        <dbReference type="Proteomes" id="UP000823405"/>
    </source>
</evidence>
<sequence>MKTQALVTRVTLLLCLAPWLAFPLQLPFQRPQKQHDTFHTPPHSSQSQLQLQQQQYLTPYTTQWVNELQAVYNAFGEHKNDSRCPTEIETWTCQPYDLTEEDLVRPTDVWKLRPHDIKAVVSIGDSISAGFAMISGRPPFATVLEYRGKVFSGGGDKGEYTLGNFLKTYGTGLQGSPSGVTLPLAHGKGLNTAVSGAIVQNLPSQIERLKWQFGLLGPYHKYKKEWKLATVFVGANNLCDACSDGDKLPAVADPENYAAALKDALIDLRDSIGPTFVNLVGIFDVSLVYELSRGYPYCEMLFDKMPVPICSCATSKVENRKRVGEVAEQYNDMMRKVAKEVNDESDSTSYGVVFQPGLTEFKDGSSPYGQGYMSGLDCFHPNRCANQVMAISLWNNMFSSADGKDKPMKPDDLEIFCPGPTDYLK</sequence>
<proteinExistence type="predicted"/>
<protein>
    <submittedName>
        <fullName evidence="2">Uncharacterized protein</fullName>
    </submittedName>
</protein>
<evidence type="ECO:0000256" key="1">
    <source>
        <dbReference type="SAM" id="SignalP"/>
    </source>
</evidence>
<dbReference type="InterPro" id="IPR036514">
    <property type="entry name" value="SGNH_hydro_sf"/>
</dbReference>
<dbReference type="GO" id="GO:0004620">
    <property type="term" value="F:phospholipase activity"/>
    <property type="evidence" value="ECO:0007669"/>
    <property type="project" value="InterPro"/>
</dbReference>
<dbReference type="Proteomes" id="UP000823405">
    <property type="component" value="Unassembled WGS sequence"/>
</dbReference>
<reference evidence="2" key="1">
    <citation type="journal article" date="2020" name="Fungal Divers.">
        <title>Resolving the Mortierellaceae phylogeny through synthesis of multi-gene phylogenetics and phylogenomics.</title>
        <authorList>
            <person name="Vandepol N."/>
            <person name="Liber J."/>
            <person name="Desiro A."/>
            <person name="Na H."/>
            <person name="Kennedy M."/>
            <person name="Barry K."/>
            <person name="Grigoriev I.V."/>
            <person name="Miller A.N."/>
            <person name="O'Donnell K."/>
            <person name="Stajich J.E."/>
            <person name="Bonito G."/>
        </authorList>
    </citation>
    <scope>NUCLEOTIDE SEQUENCE</scope>
    <source>
        <strain evidence="2">NVP60</strain>
    </source>
</reference>
<dbReference type="Gene3D" id="3.40.50.1110">
    <property type="entry name" value="SGNH hydrolase"/>
    <property type="match status" value="1"/>
</dbReference>
<comment type="caution">
    <text evidence="2">The sequence shown here is derived from an EMBL/GenBank/DDBJ whole genome shotgun (WGS) entry which is preliminary data.</text>
</comment>
<organism evidence="2 3">
    <name type="scientific">Linnemannia gamsii</name>
    <dbReference type="NCBI Taxonomy" id="64522"/>
    <lineage>
        <taxon>Eukaryota</taxon>
        <taxon>Fungi</taxon>
        <taxon>Fungi incertae sedis</taxon>
        <taxon>Mucoromycota</taxon>
        <taxon>Mortierellomycotina</taxon>
        <taxon>Mortierellomycetes</taxon>
        <taxon>Mortierellales</taxon>
        <taxon>Mortierellaceae</taxon>
        <taxon>Linnemannia</taxon>
    </lineage>
</organism>
<accession>A0A9P6RCE9</accession>
<gene>
    <name evidence="2" type="ORF">BGZ97_005922</name>
</gene>
<evidence type="ECO:0000313" key="2">
    <source>
        <dbReference type="EMBL" id="KAG0317089.1"/>
    </source>
</evidence>
<dbReference type="OrthoDB" id="10265800at2759"/>
<dbReference type="EMBL" id="JAAAIN010000264">
    <property type="protein sequence ID" value="KAG0317089.1"/>
    <property type="molecule type" value="Genomic_DNA"/>
</dbReference>
<keyword evidence="3" id="KW-1185">Reference proteome</keyword>
<feature type="chain" id="PRO_5040369919" evidence="1">
    <location>
        <begin position="22"/>
        <end position="425"/>
    </location>
</feature>
<dbReference type="InterPro" id="IPR001087">
    <property type="entry name" value="GDSL"/>
</dbReference>
<dbReference type="AlphaFoldDB" id="A0A9P6RCE9"/>
<feature type="signal peptide" evidence="1">
    <location>
        <begin position="1"/>
        <end position="21"/>
    </location>
</feature>
<dbReference type="PANTHER" id="PTHR21325">
    <property type="entry name" value="PHOSPHOLIPASE B, PLB1"/>
    <property type="match status" value="1"/>
</dbReference>
<keyword evidence="1" id="KW-0732">Signal</keyword>
<dbReference type="InterPro" id="IPR038885">
    <property type="entry name" value="PLB1"/>
</dbReference>
<dbReference type="PANTHER" id="PTHR21325:SF31">
    <property type="entry name" value="GH22081P-RELATED"/>
    <property type="match status" value="1"/>
</dbReference>